<comment type="pathway">
    <text evidence="1">Glycolipid biosynthesis; glycosylphosphatidylinositol-anchor biosynthesis.</text>
</comment>
<dbReference type="InterPro" id="IPR044215">
    <property type="entry name" value="PIG-H"/>
</dbReference>
<comment type="similarity">
    <text evidence="2">Belongs to the PIGH family.</text>
</comment>
<dbReference type="UniPathway" id="UPA00196"/>
<proteinExistence type="inferred from homology"/>
<feature type="transmembrane region" description="Helical" evidence="3">
    <location>
        <begin position="62"/>
        <end position="85"/>
    </location>
</feature>
<feature type="domain" description="Phosphatidylinositol N-acetylglucosaminyltransferase subunit H conserved" evidence="4">
    <location>
        <begin position="98"/>
        <end position="160"/>
    </location>
</feature>
<reference evidence="5 6" key="1">
    <citation type="submission" date="2020-08" db="EMBL/GenBank/DDBJ databases">
        <title>Plant Genome Project.</title>
        <authorList>
            <person name="Zhang R.-G."/>
        </authorList>
    </citation>
    <scope>NUCLEOTIDE SEQUENCE [LARGE SCALE GENOMIC DNA]</scope>
    <source>
        <tissue evidence="5">Rhizome</tissue>
    </source>
</reference>
<dbReference type="GO" id="GO:0006506">
    <property type="term" value="P:GPI anchor biosynthetic process"/>
    <property type="evidence" value="ECO:0007669"/>
    <property type="project" value="UniProtKB-UniPathway"/>
</dbReference>
<dbReference type="PANTHER" id="PTHR15231">
    <property type="entry name" value="PHOSPHATIDYLINOSITOL N-ACETYLGLUCOSAMINYLTRANSFERASE SUBUNIT H"/>
    <property type="match status" value="1"/>
</dbReference>
<accession>A0A8J5I011</accession>
<dbReference type="Pfam" id="PF10181">
    <property type="entry name" value="PIG-H"/>
    <property type="match status" value="1"/>
</dbReference>
<dbReference type="Proteomes" id="UP000734854">
    <property type="component" value="Unassembled WGS sequence"/>
</dbReference>
<evidence type="ECO:0000256" key="2">
    <source>
        <dbReference type="ARBA" id="ARBA00009610"/>
    </source>
</evidence>
<dbReference type="PANTHER" id="PTHR15231:SF1">
    <property type="entry name" value="PHOSPHATIDYLINOSITOL N-ACETYLGLUCOSAMINYLTRANSFERASE SUBUNIT H"/>
    <property type="match status" value="1"/>
</dbReference>
<evidence type="ECO:0000259" key="4">
    <source>
        <dbReference type="Pfam" id="PF10181"/>
    </source>
</evidence>
<gene>
    <name evidence="5" type="ORF">ZIOFF_000291</name>
</gene>
<organism evidence="5 6">
    <name type="scientific">Zingiber officinale</name>
    <name type="common">Ginger</name>
    <name type="synonym">Amomum zingiber</name>
    <dbReference type="NCBI Taxonomy" id="94328"/>
    <lineage>
        <taxon>Eukaryota</taxon>
        <taxon>Viridiplantae</taxon>
        <taxon>Streptophyta</taxon>
        <taxon>Embryophyta</taxon>
        <taxon>Tracheophyta</taxon>
        <taxon>Spermatophyta</taxon>
        <taxon>Magnoliopsida</taxon>
        <taxon>Liliopsida</taxon>
        <taxon>Zingiberales</taxon>
        <taxon>Zingiberaceae</taxon>
        <taxon>Zingiber</taxon>
    </lineage>
</organism>
<feature type="transmembrane region" description="Helical" evidence="3">
    <location>
        <begin position="35"/>
        <end position="56"/>
    </location>
</feature>
<keyword evidence="3" id="KW-0812">Transmembrane</keyword>
<evidence type="ECO:0000256" key="1">
    <source>
        <dbReference type="ARBA" id="ARBA00004687"/>
    </source>
</evidence>
<name>A0A8J5I011_ZINOF</name>
<comment type="caution">
    <text evidence="5">The sequence shown here is derived from an EMBL/GenBank/DDBJ whole genome shotgun (WGS) entry which is preliminary data.</text>
</comment>
<protein>
    <recommendedName>
        <fullName evidence="4">Phosphatidylinositol N-acetylglucosaminyltransferase subunit H conserved domain-containing protein</fullName>
    </recommendedName>
</protein>
<keyword evidence="3" id="KW-1133">Transmembrane helix</keyword>
<dbReference type="GO" id="GO:0000506">
    <property type="term" value="C:glycosylphosphatidylinositol-N-acetylglucosaminyltransferase (GPI-GnT) complex"/>
    <property type="evidence" value="ECO:0007669"/>
    <property type="project" value="InterPro"/>
</dbReference>
<dbReference type="AlphaFoldDB" id="A0A8J5I011"/>
<evidence type="ECO:0000313" key="6">
    <source>
        <dbReference type="Proteomes" id="UP000734854"/>
    </source>
</evidence>
<sequence>MMSEAPIFHSKYSYHHDGKAQQLDIHEILVKRSRLGIFLSYSMVVVFLGTNVYFVTTKVFCILILTFFEVNIRSIWSILVCFLLAKFLHYNPVKKERVVIMPAFGVQLETHYWSGRIVRLFVPISKILSSMLNECVTPVTCYWSLALLLRDEGELMLVFQLIRSVQKLQPPLKMLVPVWKALRAAINCEETSIT</sequence>
<dbReference type="EMBL" id="JACMSC010000001">
    <property type="protein sequence ID" value="KAG6535326.1"/>
    <property type="molecule type" value="Genomic_DNA"/>
</dbReference>
<evidence type="ECO:0000256" key="3">
    <source>
        <dbReference type="SAM" id="Phobius"/>
    </source>
</evidence>
<keyword evidence="6" id="KW-1185">Reference proteome</keyword>
<evidence type="ECO:0000313" key="5">
    <source>
        <dbReference type="EMBL" id="KAG6535326.1"/>
    </source>
</evidence>
<keyword evidence="3" id="KW-0472">Membrane</keyword>
<dbReference type="InterPro" id="IPR019328">
    <property type="entry name" value="PIGH-H_dom"/>
</dbReference>